<evidence type="ECO:0000256" key="2">
    <source>
        <dbReference type="RuleBase" id="RU003696"/>
    </source>
</evidence>
<feature type="domain" description="Cytosolic fatty-acid binding proteins" evidence="3">
    <location>
        <begin position="5"/>
        <end position="22"/>
    </location>
</feature>
<keyword evidence="2" id="KW-0813">Transport</keyword>
<dbReference type="PRINTS" id="PR00178">
    <property type="entry name" value="FATTYACIDBP"/>
</dbReference>
<dbReference type="Gene3D" id="2.40.128.20">
    <property type="match status" value="1"/>
</dbReference>
<dbReference type="InterPro" id="IPR031259">
    <property type="entry name" value="ILBP"/>
</dbReference>
<dbReference type="AlphaFoldDB" id="A0A6P8R212"/>
<evidence type="ECO:0000256" key="1">
    <source>
        <dbReference type="ARBA" id="ARBA00008390"/>
    </source>
</evidence>
<dbReference type="RefSeq" id="XP_033793998.1">
    <property type="nucleotide sequence ID" value="XM_033938107.1"/>
</dbReference>
<dbReference type="KEGG" id="gsh:117357463"/>
<gene>
    <name evidence="5" type="primary">LOC117357463</name>
</gene>
<evidence type="ECO:0000259" key="3">
    <source>
        <dbReference type="PROSITE" id="PS00214"/>
    </source>
</evidence>
<protein>
    <submittedName>
        <fullName evidence="5">Fatty acid-binding protein, intestinal-like isoform X1</fullName>
    </submittedName>
</protein>
<dbReference type="SUPFAM" id="SSF50814">
    <property type="entry name" value="Lipocalins"/>
    <property type="match status" value="1"/>
</dbReference>
<evidence type="ECO:0000313" key="4">
    <source>
        <dbReference type="Proteomes" id="UP000515159"/>
    </source>
</evidence>
<dbReference type="PROSITE" id="PS00214">
    <property type="entry name" value="FABP"/>
    <property type="match status" value="1"/>
</dbReference>
<proteinExistence type="inferred from homology"/>
<dbReference type="InterPro" id="IPR000463">
    <property type="entry name" value="Fatty_acid-bd"/>
</dbReference>
<keyword evidence="4" id="KW-1185">Reference proteome</keyword>
<dbReference type="InterPro" id="IPR012674">
    <property type="entry name" value="Calycin"/>
</dbReference>
<dbReference type="Proteomes" id="UP000515159">
    <property type="component" value="Chromosome 1"/>
</dbReference>
<dbReference type="FunCoup" id="A0A6P8R212">
    <property type="interactions" value="117"/>
</dbReference>
<dbReference type="PANTHER" id="PTHR11955">
    <property type="entry name" value="FATTY ACID BINDING PROTEIN"/>
    <property type="match status" value="1"/>
</dbReference>
<dbReference type="GO" id="GO:0008289">
    <property type="term" value="F:lipid binding"/>
    <property type="evidence" value="ECO:0007669"/>
    <property type="project" value="InterPro"/>
</dbReference>
<comment type="similarity">
    <text evidence="1 2">Belongs to the calycin superfamily. Fatty-acid binding protein (FABP) family.</text>
</comment>
<organism evidence="4 5">
    <name type="scientific">Geotrypetes seraphini</name>
    <name type="common">Gaboon caecilian</name>
    <name type="synonym">Caecilia seraphini</name>
    <dbReference type="NCBI Taxonomy" id="260995"/>
    <lineage>
        <taxon>Eukaryota</taxon>
        <taxon>Metazoa</taxon>
        <taxon>Chordata</taxon>
        <taxon>Craniata</taxon>
        <taxon>Vertebrata</taxon>
        <taxon>Euteleostomi</taxon>
        <taxon>Amphibia</taxon>
        <taxon>Gymnophiona</taxon>
        <taxon>Geotrypetes</taxon>
    </lineage>
</organism>
<name>A0A6P8R212_GEOSA</name>
<sequence>MYFDGTWTVDCNENYEKFLETMGLDAIKRKLAAHDPMKITIKQNGNKFNLTESSTFCTIVINFTLGVQFDYSLADGTEVEGTWNLEKDKMVGVFTRKDNGKVLNTTREIVGGELIQSLCYEGTKAKMIFKKE</sequence>
<accession>A0A6P8R212</accession>
<evidence type="ECO:0000313" key="5">
    <source>
        <dbReference type="RefSeq" id="XP_033793998.1"/>
    </source>
</evidence>
<dbReference type="OrthoDB" id="9991853at2759"/>
<reference evidence="5" key="1">
    <citation type="submission" date="2025-08" db="UniProtKB">
        <authorList>
            <consortium name="RefSeq"/>
        </authorList>
    </citation>
    <scope>IDENTIFICATION</scope>
</reference>
<dbReference type="InterPro" id="IPR000566">
    <property type="entry name" value="Lipocln_cytosolic_FA-bd_dom"/>
</dbReference>
<dbReference type="GeneID" id="117357463"/>
<dbReference type="Pfam" id="PF00061">
    <property type="entry name" value="Lipocalin"/>
    <property type="match status" value="1"/>
</dbReference>
<dbReference type="InParanoid" id="A0A6P8R212"/>